<dbReference type="EMBL" id="MN739070">
    <property type="protein sequence ID" value="QHS86990.1"/>
    <property type="molecule type" value="Genomic_DNA"/>
</dbReference>
<accession>A0A6C0B4M9</accession>
<protein>
    <submittedName>
        <fullName evidence="1">Uncharacterized protein</fullName>
    </submittedName>
</protein>
<organism evidence="1">
    <name type="scientific">viral metagenome</name>
    <dbReference type="NCBI Taxonomy" id="1070528"/>
    <lineage>
        <taxon>unclassified sequences</taxon>
        <taxon>metagenomes</taxon>
        <taxon>organismal metagenomes</taxon>
    </lineage>
</organism>
<dbReference type="AlphaFoldDB" id="A0A6C0B4M9"/>
<evidence type="ECO:0000313" key="1">
    <source>
        <dbReference type="EMBL" id="QHS86990.1"/>
    </source>
</evidence>
<proteinExistence type="predicted"/>
<name>A0A6C0B4M9_9ZZZZ</name>
<reference evidence="1" key="1">
    <citation type="journal article" date="2020" name="Nature">
        <title>Giant virus diversity and host interactions through global metagenomics.</title>
        <authorList>
            <person name="Schulz F."/>
            <person name="Roux S."/>
            <person name="Paez-Espino D."/>
            <person name="Jungbluth S."/>
            <person name="Walsh D.A."/>
            <person name="Denef V.J."/>
            <person name="McMahon K.D."/>
            <person name="Konstantinidis K.T."/>
            <person name="Eloe-Fadrosh E.A."/>
            <person name="Kyrpides N.C."/>
            <person name="Woyke T."/>
        </authorList>
    </citation>
    <scope>NUCLEOTIDE SEQUENCE</scope>
    <source>
        <strain evidence="1">GVMAG-M-3300009422-16</strain>
    </source>
</reference>
<sequence length="50" mass="5771">MNKLLLGLILILIVQGVFLFFQKSPKYNILKGGNFSDNIKVTRKLINEMF</sequence>